<gene>
    <name evidence="1" type="ORF">GCM10017643_13990</name>
</gene>
<dbReference type="RefSeq" id="WP_213372378.1">
    <property type="nucleotide sequence ID" value="NZ_BSFJ01000005.1"/>
</dbReference>
<organism evidence="1 2">
    <name type="scientific">Ancylobacter dichloromethanicus</name>
    <dbReference type="NCBI Taxonomy" id="518825"/>
    <lineage>
        <taxon>Bacteria</taxon>
        <taxon>Pseudomonadati</taxon>
        <taxon>Pseudomonadota</taxon>
        <taxon>Alphaproteobacteria</taxon>
        <taxon>Hyphomicrobiales</taxon>
        <taxon>Xanthobacteraceae</taxon>
        <taxon>Ancylobacter</taxon>
    </lineage>
</organism>
<dbReference type="AlphaFoldDB" id="A0A9W6J8M1"/>
<comment type="caution">
    <text evidence="1">The sequence shown here is derived from an EMBL/GenBank/DDBJ whole genome shotgun (WGS) entry which is preliminary data.</text>
</comment>
<keyword evidence="2" id="KW-1185">Reference proteome</keyword>
<proteinExistence type="predicted"/>
<evidence type="ECO:0000313" key="2">
    <source>
        <dbReference type="Proteomes" id="UP001143370"/>
    </source>
</evidence>
<dbReference type="Proteomes" id="UP001143370">
    <property type="component" value="Unassembled WGS sequence"/>
</dbReference>
<name>A0A9W6J8M1_9HYPH</name>
<sequence>MAAFDPFASHQADLTAVATHAVDVVPSDTVDLAVIPRAIWLGTGGNLRVTMKGGEVVTFKNAEPTWFDIRVTRIWATGTTAADLVAVW</sequence>
<protein>
    <submittedName>
        <fullName evidence="1">Uncharacterized protein</fullName>
    </submittedName>
</protein>
<accession>A0A9W6J8M1</accession>
<evidence type="ECO:0000313" key="1">
    <source>
        <dbReference type="EMBL" id="GLK71284.1"/>
    </source>
</evidence>
<dbReference type="EMBL" id="BSFJ01000005">
    <property type="protein sequence ID" value="GLK71284.1"/>
    <property type="molecule type" value="Genomic_DNA"/>
</dbReference>
<reference evidence="1" key="2">
    <citation type="submission" date="2023-01" db="EMBL/GenBank/DDBJ databases">
        <authorList>
            <person name="Sun Q."/>
            <person name="Evtushenko L."/>
        </authorList>
    </citation>
    <scope>NUCLEOTIDE SEQUENCE</scope>
    <source>
        <strain evidence="1">VKM B-2484</strain>
    </source>
</reference>
<reference evidence="1" key="1">
    <citation type="journal article" date="2014" name="Int. J. Syst. Evol. Microbiol.">
        <title>Complete genome sequence of Corynebacterium casei LMG S-19264T (=DSM 44701T), isolated from a smear-ripened cheese.</title>
        <authorList>
            <consortium name="US DOE Joint Genome Institute (JGI-PGF)"/>
            <person name="Walter F."/>
            <person name="Albersmeier A."/>
            <person name="Kalinowski J."/>
            <person name="Ruckert C."/>
        </authorList>
    </citation>
    <scope>NUCLEOTIDE SEQUENCE</scope>
    <source>
        <strain evidence="1">VKM B-2484</strain>
    </source>
</reference>